<dbReference type="OrthoDB" id="8178339at2759"/>
<dbReference type="GO" id="GO:0005549">
    <property type="term" value="F:odorant binding"/>
    <property type="evidence" value="ECO:0007669"/>
    <property type="project" value="InterPro"/>
</dbReference>
<dbReference type="InterPro" id="IPR036728">
    <property type="entry name" value="PBP_GOBP_sf"/>
</dbReference>
<dbReference type="Gene3D" id="1.10.238.20">
    <property type="entry name" value="Pheromone/general odorant binding protein domain"/>
    <property type="match status" value="1"/>
</dbReference>
<dbReference type="SUPFAM" id="SSF47565">
    <property type="entry name" value="Insect pheromone/odorant-binding proteins"/>
    <property type="match status" value="1"/>
</dbReference>
<keyword evidence="3" id="KW-1185">Reference proteome</keyword>
<evidence type="ECO:0000313" key="3">
    <source>
        <dbReference type="Proteomes" id="UP000494106"/>
    </source>
</evidence>
<keyword evidence="1" id="KW-0732">Signal</keyword>
<evidence type="ECO:0000256" key="1">
    <source>
        <dbReference type="SAM" id="SignalP"/>
    </source>
</evidence>
<reference evidence="2 3" key="1">
    <citation type="submission" date="2020-04" db="EMBL/GenBank/DDBJ databases">
        <authorList>
            <person name="Wallbank WR R."/>
            <person name="Pardo Diaz C."/>
            <person name="Kozak K."/>
            <person name="Martin S."/>
            <person name="Jiggins C."/>
            <person name="Moest M."/>
            <person name="Warren A I."/>
            <person name="Byers J.R.P. K."/>
            <person name="Montejo-Kovacevich G."/>
            <person name="Yen C E."/>
        </authorList>
    </citation>
    <scope>NUCLEOTIDE SEQUENCE [LARGE SCALE GENOMIC DNA]</scope>
</reference>
<feature type="signal peptide" evidence="1">
    <location>
        <begin position="1"/>
        <end position="17"/>
    </location>
</feature>
<accession>A0A8S1AGJ1</accession>
<comment type="caution">
    <text evidence="2">The sequence shown here is derived from an EMBL/GenBank/DDBJ whole genome shotgun (WGS) entry which is preliminary data.</text>
</comment>
<feature type="chain" id="PRO_5035881139" evidence="1">
    <location>
        <begin position="18"/>
        <end position="145"/>
    </location>
</feature>
<evidence type="ECO:0000313" key="2">
    <source>
        <dbReference type="EMBL" id="CAB3244407.1"/>
    </source>
</evidence>
<dbReference type="Pfam" id="PF01395">
    <property type="entry name" value="PBP_GOBP"/>
    <property type="match status" value="1"/>
</dbReference>
<dbReference type="Proteomes" id="UP000494106">
    <property type="component" value="Unassembled WGS sequence"/>
</dbReference>
<protein>
    <submittedName>
        <fullName evidence="2">Uncharacterized protein</fullName>
    </submittedName>
</protein>
<sequence>MWNLIVLLSVMYSCTYALTEEDVKTELTKLVMKCNSNLEVDMAELKQLQEFVVPTKTATKCLLACAYKEAQIMTKDGLYNLEHAYKVAEKLKNGDEQRLTNGKKMADICVKVNDEQVSDGEKGCDRAALIFKCTVDNARKFGFKL</sequence>
<dbReference type="AlphaFoldDB" id="A0A8S1AGJ1"/>
<dbReference type="EMBL" id="CADEBC010000521">
    <property type="protein sequence ID" value="CAB3244407.1"/>
    <property type="molecule type" value="Genomic_DNA"/>
</dbReference>
<organism evidence="2 3">
    <name type="scientific">Arctia plantaginis</name>
    <name type="common">Wood tiger moth</name>
    <name type="synonym">Phalaena plantaginis</name>
    <dbReference type="NCBI Taxonomy" id="874455"/>
    <lineage>
        <taxon>Eukaryota</taxon>
        <taxon>Metazoa</taxon>
        <taxon>Ecdysozoa</taxon>
        <taxon>Arthropoda</taxon>
        <taxon>Hexapoda</taxon>
        <taxon>Insecta</taxon>
        <taxon>Pterygota</taxon>
        <taxon>Neoptera</taxon>
        <taxon>Endopterygota</taxon>
        <taxon>Lepidoptera</taxon>
        <taxon>Glossata</taxon>
        <taxon>Ditrysia</taxon>
        <taxon>Noctuoidea</taxon>
        <taxon>Erebidae</taxon>
        <taxon>Arctiinae</taxon>
        <taxon>Arctia</taxon>
    </lineage>
</organism>
<dbReference type="InterPro" id="IPR006170">
    <property type="entry name" value="PBP/GOBP"/>
</dbReference>
<gene>
    <name evidence="2" type="ORF">APLA_LOCUS9925</name>
</gene>
<dbReference type="SMART" id="SM00708">
    <property type="entry name" value="PhBP"/>
    <property type="match status" value="1"/>
</dbReference>
<dbReference type="CDD" id="cd23992">
    <property type="entry name" value="PBP_GOBP"/>
    <property type="match status" value="1"/>
</dbReference>
<proteinExistence type="predicted"/>
<name>A0A8S1AGJ1_ARCPL</name>